<dbReference type="InterPro" id="IPR036378">
    <property type="entry name" value="FAS1_dom_sf"/>
</dbReference>
<dbReference type="PROSITE" id="PS50213">
    <property type="entry name" value="FAS1"/>
    <property type="match status" value="1"/>
</dbReference>
<dbReference type="InterPro" id="IPR000782">
    <property type="entry name" value="FAS1_domain"/>
</dbReference>
<dbReference type="InterPro" id="IPR050904">
    <property type="entry name" value="Adhesion/Biosynth-related"/>
</dbReference>
<reference evidence="3" key="1">
    <citation type="submission" date="2016-10" db="EMBL/GenBank/DDBJ databases">
        <authorList>
            <person name="Varghese N."/>
            <person name="Submissions S."/>
        </authorList>
    </citation>
    <scope>NUCLEOTIDE SEQUENCE [LARGE SCALE GENOMIC DNA]</scope>
    <source>
        <strain evidence="3">DSM 22703</strain>
    </source>
</reference>
<dbReference type="AlphaFoldDB" id="A0A1G5ZPR4"/>
<dbReference type="STRING" id="279824.SAMN03080617_04239"/>
<keyword evidence="3" id="KW-1185">Reference proteome</keyword>
<dbReference type="SMART" id="SM00554">
    <property type="entry name" value="FAS1"/>
    <property type="match status" value="1"/>
</dbReference>
<dbReference type="SUPFAM" id="SSF82153">
    <property type="entry name" value="FAS1 domain"/>
    <property type="match status" value="1"/>
</dbReference>
<dbReference type="PANTHER" id="PTHR10900:SF77">
    <property type="entry name" value="FI19380P1"/>
    <property type="match status" value="1"/>
</dbReference>
<protein>
    <submittedName>
        <fullName evidence="2">Uncaracterized surface protein containing fasciclin (FAS1) repeats</fullName>
    </submittedName>
</protein>
<gene>
    <name evidence="2" type="ORF">SAMN03080617_04239</name>
</gene>
<dbReference type="Proteomes" id="UP000198756">
    <property type="component" value="Unassembled WGS sequence"/>
</dbReference>
<dbReference type="FunFam" id="2.30.180.10:FF:000019">
    <property type="entry name" value="Cell surface lipoprotein"/>
    <property type="match status" value="1"/>
</dbReference>
<dbReference type="PANTHER" id="PTHR10900">
    <property type="entry name" value="PERIOSTIN-RELATED"/>
    <property type="match status" value="1"/>
</dbReference>
<accession>A0A1G5ZPR4</accession>
<proteinExistence type="predicted"/>
<dbReference type="Gene3D" id="2.30.180.10">
    <property type="entry name" value="FAS1 domain"/>
    <property type="match status" value="1"/>
</dbReference>
<sequence length="175" mass="18567">MPLTKIISTMKKLLSILMVMTIFFASAFTPRSTNVHEVEADIVDLAVATEFLSTLVAAVQAGDLVGVLKSEGPFTVFAPTNEAFAKLPAGTVENLLKPENKAQLIAVLTYHVVAGKVMSSDLSNGQKAKTVQGSEITVRLKDGKAMIDNATVITADIEASNGVVHVIDTVILPKM</sequence>
<evidence type="ECO:0000313" key="2">
    <source>
        <dbReference type="EMBL" id="SDA96476.1"/>
    </source>
</evidence>
<evidence type="ECO:0000313" key="3">
    <source>
        <dbReference type="Proteomes" id="UP000198756"/>
    </source>
</evidence>
<name>A0A1G5ZPR4_9BACT</name>
<evidence type="ECO:0000259" key="1">
    <source>
        <dbReference type="PROSITE" id="PS50213"/>
    </source>
</evidence>
<feature type="domain" description="FAS1" evidence="1">
    <location>
        <begin position="39"/>
        <end position="171"/>
    </location>
</feature>
<dbReference type="GO" id="GO:0005615">
    <property type="term" value="C:extracellular space"/>
    <property type="evidence" value="ECO:0007669"/>
    <property type="project" value="TreeGrafter"/>
</dbReference>
<organism evidence="2 3">
    <name type="scientific">Algoriphagus alkaliphilus</name>
    <dbReference type="NCBI Taxonomy" id="279824"/>
    <lineage>
        <taxon>Bacteria</taxon>
        <taxon>Pseudomonadati</taxon>
        <taxon>Bacteroidota</taxon>
        <taxon>Cytophagia</taxon>
        <taxon>Cytophagales</taxon>
        <taxon>Cyclobacteriaceae</taxon>
        <taxon>Algoriphagus</taxon>
    </lineage>
</organism>
<dbReference type="Pfam" id="PF02469">
    <property type="entry name" value="Fasciclin"/>
    <property type="match status" value="1"/>
</dbReference>
<dbReference type="EMBL" id="FMXE01000051">
    <property type="protein sequence ID" value="SDA96476.1"/>
    <property type="molecule type" value="Genomic_DNA"/>
</dbReference>